<dbReference type="InterPro" id="IPR000522">
    <property type="entry name" value="ABC_transptr_permease_BtuC"/>
</dbReference>
<evidence type="ECO:0000313" key="10">
    <source>
        <dbReference type="Proteomes" id="UP001064262"/>
    </source>
</evidence>
<feature type="transmembrane region" description="Helical" evidence="8">
    <location>
        <begin position="138"/>
        <end position="162"/>
    </location>
</feature>
<protein>
    <submittedName>
        <fullName evidence="9">Fe(3+)-hydroxamate ABC transporter permease FhuB</fullName>
    </submittedName>
</protein>
<dbReference type="Proteomes" id="UP001064262">
    <property type="component" value="Unassembled WGS sequence"/>
</dbReference>
<comment type="subcellular location">
    <subcellularLocation>
        <location evidence="1">Cell membrane</location>
        <topology evidence="1">Multi-pass membrane protein</topology>
    </subcellularLocation>
</comment>
<accession>A0A9J6PU82</accession>
<keyword evidence="7 8" id="KW-0472">Membrane</keyword>
<feature type="transmembrane region" description="Helical" evidence="8">
    <location>
        <begin position="595"/>
        <end position="612"/>
    </location>
</feature>
<feature type="transmembrane region" description="Helical" evidence="8">
    <location>
        <begin position="557"/>
        <end position="583"/>
    </location>
</feature>
<keyword evidence="6 8" id="KW-1133">Transmembrane helix</keyword>
<gene>
    <name evidence="9" type="primary">fhuB</name>
    <name evidence="9" type="ORF">N5923_22345</name>
</gene>
<evidence type="ECO:0000256" key="7">
    <source>
        <dbReference type="ARBA" id="ARBA00023136"/>
    </source>
</evidence>
<dbReference type="Pfam" id="PF01032">
    <property type="entry name" value="FecCD"/>
    <property type="match status" value="2"/>
</dbReference>
<reference evidence="9" key="1">
    <citation type="submission" date="2022-09" db="EMBL/GenBank/DDBJ databases">
        <title>Winslowiella arboricola sp. nov., isolated from bleeding cankers on broadleaf hosts.</title>
        <authorList>
            <person name="Brady C."/>
            <person name="Kaur S."/>
            <person name="Crampton B."/>
            <person name="Maddock D."/>
            <person name="Arnold D."/>
            <person name="Denman S."/>
        </authorList>
    </citation>
    <scope>NUCLEOTIDE SEQUENCE</scope>
    <source>
        <strain evidence="9">BAC 15a-03b</strain>
    </source>
</reference>
<feature type="transmembrane region" description="Helical" evidence="8">
    <location>
        <begin position="51"/>
        <end position="72"/>
    </location>
</feature>
<comment type="similarity">
    <text evidence="2">Belongs to the binding-protein-dependent transport system permease family. FecCD subfamily.</text>
</comment>
<comment type="caution">
    <text evidence="9">The sequence shown here is derived from an EMBL/GenBank/DDBJ whole genome shotgun (WGS) entry which is preliminary data.</text>
</comment>
<dbReference type="Gene3D" id="1.10.3470.10">
    <property type="entry name" value="ABC transporter involved in vitamin B12 uptake, BtuC"/>
    <property type="match status" value="2"/>
</dbReference>
<feature type="transmembrane region" description="Helical" evidence="8">
    <location>
        <begin position="271"/>
        <end position="293"/>
    </location>
</feature>
<dbReference type="GO" id="GO:0005886">
    <property type="term" value="C:plasma membrane"/>
    <property type="evidence" value="ECO:0007669"/>
    <property type="project" value="UniProtKB-SubCell"/>
</dbReference>
<evidence type="ECO:0000256" key="1">
    <source>
        <dbReference type="ARBA" id="ARBA00004651"/>
    </source>
</evidence>
<proteinExistence type="inferred from homology"/>
<feature type="transmembrane region" description="Helical" evidence="8">
    <location>
        <begin position="113"/>
        <end position="131"/>
    </location>
</feature>
<keyword evidence="4" id="KW-1003">Cell membrane</keyword>
<evidence type="ECO:0000256" key="3">
    <source>
        <dbReference type="ARBA" id="ARBA00022448"/>
    </source>
</evidence>
<keyword evidence="3" id="KW-0813">Transport</keyword>
<keyword evidence="10" id="KW-1185">Reference proteome</keyword>
<feature type="transmembrane region" description="Helical" evidence="8">
    <location>
        <begin position="224"/>
        <end position="241"/>
    </location>
</feature>
<evidence type="ECO:0000256" key="6">
    <source>
        <dbReference type="ARBA" id="ARBA00022989"/>
    </source>
</evidence>
<feature type="transmembrane region" description="Helical" evidence="8">
    <location>
        <begin position="247"/>
        <end position="264"/>
    </location>
</feature>
<dbReference type="InterPro" id="IPR037294">
    <property type="entry name" value="ABC_BtuC-like"/>
</dbReference>
<dbReference type="AlphaFoldDB" id="A0A9J6PU82"/>
<evidence type="ECO:0000256" key="4">
    <source>
        <dbReference type="ARBA" id="ARBA00022475"/>
    </source>
</evidence>
<feature type="transmembrane region" description="Helical" evidence="8">
    <location>
        <begin position="383"/>
        <end position="401"/>
    </location>
</feature>
<feature type="transmembrane region" description="Helical" evidence="8">
    <location>
        <begin position="437"/>
        <end position="457"/>
    </location>
</feature>
<organism evidence="9 10">
    <name type="scientific">Winslowiella arboricola</name>
    <dbReference type="NCBI Taxonomy" id="2978220"/>
    <lineage>
        <taxon>Bacteria</taxon>
        <taxon>Pseudomonadati</taxon>
        <taxon>Pseudomonadota</taxon>
        <taxon>Gammaproteobacteria</taxon>
        <taxon>Enterobacterales</taxon>
        <taxon>Erwiniaceae</taxon>
        <taxon>Winslowiella</taxon>
    </lineage>
</organism>
<dbReference type="SUPFAM" id="SSF81345">
    <property type="entry name" value="ABC transporter involved in vitamin B12 uptake, BtuC"/>
    <property type="match status" value="2"/>
</dbReference>
<evidence type="ECO:0000313" key="9">
    <source>
        <dbReference type="EMBL" id="MCU5780238.1"/>
    </source>
</evidence>
<feature type="transmembrane region" description="Helical" evidence="8">
    <location>
        <begin position="182"/>
        <end position="203"/>
    </location>
</feature>
<dbReference type="PANTHER" id="PTHR30472">
    <property type="entry name" value="FERRIC ENTEROBACTIN TRANSPORT SYSTEM PERMEASE PROTEIN"/>
    <property type="match status" value="1"/>
</dbReference>
<dbReference type="GO" id="GO:0033214">
    <property type="term" value="P:siderophore-iron import into cell"/>
    <property type="evidence" value="ECO:0007669"/>
    <property type="project" value="TreeGrafter"/>
</dbReference>
<dbReference type="RefSeq" id="WP_267144597.1">
    <property type="nucleotide sequence ID" value="NZ_JAODIL010000081.1"/>
</dbReference>
<sequence length="647" mass="68846">MKILILPLLLLLALLLTVTNFQQQLALPLWRGALFTPDEHDINQMLFHYSMLPRTVLSLLVGAGLGVVGVLFQQILRNPLAEPSTLGVSAGAQLGLTLATLYAASWGETGQQLSALAGAIVVGVLVLLVASGKRLSPVTLILAGLMVGLYCGAIKNLLALFNHERLTSLFIWSSGMLNQNDWSSVSFLWPRMLLGLLVVLVMVRPLNLLGLDDGVVRNLGMRLALVRFTGLMVAVALSAVLVSVAGVIGFIGLFAPLMAKLFGVRRLGPRLALSAFIGALLLLLSDQAVILLARVWLEIPTGAATAMAGAPLMLWLLTRLRHQQISGNERGHQQRTERALTPQMVGAIVLLLVLMVILALFSGDGLSSWVDSPAVWQFRWPRVLAALAAGAMLAAAGTLIQRMTGNAMASPEVLGVSAGAACAMVLLMFIVPGDNVAWQFPAGCLGAALTMLVIMLLAQRGGLSPTRMLLTGVVLSTVYGTFLTLFLVSGDPRISSVLSWLAGSTYRVTASQALWTAALALMLLLLTPLMARWLTILPLGSFTAQGLGMPLKRSRMLILLLASAMIAAATLCVGPLSFVGLMAPHLARMAGFRRALPQLLVAILAGAGLMLLADALGRMIIFPYQIPAGLLATFLGAPWFIWLLRRA</sequence>
<feature type="transmembrane region" description="Helical" evidence="8">
    <location>
        <begin position="413"/>
        <end position="431"/>
    </location>
</feature>
<name>A0A9J6PU82_9GAMM</name>
<feature type="transmembrane region" description="Helical" evidence="8">
    <location>
        <begin position="508"/>
        <end position="526"/>
    </location>
</feature>
<keyword evidence="5 8" id="KW-0812">Transmembrane</keyword>
<dbReference type="EMBL" id="JAODIM010000043">
    <property type="protein sequence ID" value="MCU5780238.1"/>
    <property type="molecule type" value="Genomic_DNA"/>
</dbReference>
<feature type="transmembrane region" description="Helical" evidence="8">
    <location>
        <begin position="299"/>
        <end position="318"/>
    </location>
</feature>
<feature type="transmembrane region" description="Helical" evidence="8">
    <location>
        <begin position="469"/>
        <end position="488"/>
    </location>
</feature>
<dbReference type="CDD" id="cd06550">
    <property type="entry name" value="TM_ABC_iron-siderophores_like"/>
    <property type="match status" value="2"/>
</dbReference>
<evidence type="ECO:0000256" key="8">
    <source>
        <dbReference type="SAM" id="Phobius"/>
    </source>
</evidence>
<dbReference type="NCBIfam" id="NF007866">
    <property type="entry name" value="PRK10577.1-2"/>
    <property type="match status" value="1"/>
</dbReference>
<evidence type="ECO:0000256" key="5">
    <source>
        <dbReference type="ARBA" id="ARBA00022692"/>
    </source>
</evidence>
<feature type="transmembrane region" description="Helical" evidence="8">
    <location>
        <begin position="339"/>
        <end position="363"/>
    </location>
</feature>
<evidence type="ECO:0000256" key="2">
    <source>
        <dbReference type="ARBA" id="ARBA00007935"/>
    </source>
</evidence>
<dbReference type="GO" id="GO:0022857">
    <property type="term" value="F:transmembrane transporter activity"/>
    <property type="evidence" value="ECO:0007669"/>
    <property type="project" value="InterPro"/>
</dbReference>
<feature type="transmembrane region" description="Helical" evidence="8">
    <location>
        <begin position="624"/>
        <end position="644"/>
    </location>
</feature>
<dbReference type="PANTHER" id="PTHR30472:SF37">
    <property type="entry name" value="FE(3+) DICITRATE TRANSPORT SYSTEM PERMEASE PROTEIN FECD-RELATED"/>
    <property type="match status" value="1"/>
</dbReference>
<feature type="transmembrane region" description="Helical" evidence="8">
    <location>
        <begin position="84"/>
        <end position="107"/>
    </location>
</feature>